<organism evidence="2 3">
    <name type="scientific">Hydra vulgaris</name>
    <name type="common">Hydra</name>
    <name type="synonym">Hydra attenuata</name>
    <dbReference type="NCBI Taxonomy" id="6087"/>
    <lineage>
        <taxon>Eukaryota</taxon>
        <taxon>Metazoa</taxon>
        <taxon>Cnidaria</taxon>
        <taxon>Hydrozoa</taxon>
        <taxon>Hydroidolina</taxon>
        <taxon>Anthoathecata</taxon>
        <taxon>Aplanulata</taxon>
        <taxon>Hydridae</taxon>
        <taxon>Hydra</taxon>
    </lineage>
</organism>
<dbReference type="InterPro" id="IPR008974">
    <property type="entry name" value="TRAF-like"/>
</dbReference>
<proteinExistence type="predicted"/>
<accession>A0ABM4CBL9</accession>
<dbReference type="Proteomes" id="UP001652625">
    <property type="component" value="Chromosome 08"/>
</dbReference>
<name>A0ABM4CBL9_HYDVU</name>
<dbReference type="Gene3D" id="2.60.210.10">
    <property type="entry name" value="Apoptosis, Tumor Necrosis Factor Receptor Associated Protein 2, Chain A"/>
    <property type="match status" value="1"/>
</dbReference>
<feature type="domain" description="MATH" evidence="1">
    <location>
        <begin position="47"/>
        <end position="184"/>
    </location>
</feature>
<protein>
    <submittedName>
        <fullName evidence="3">TNF receptor-associated factor 2-like</fullName>
    </submittedName>
</protein>
<sequence>MASFIFTDDIVSLINNPNFFTNGLYVDKIKNLDFRLSMLEEMHHHVQGTKIWIFENFKEQLKDESKAYYSVPFYYKNYQFLMKLTIHTKCDKHEEEEIGLYIMMRSTPYDAILKWPFINHIITFKICGPNGKQIKKSFSSENNVSFQRPVKDQENVAYGYCNFIKTADINDYLIENNLYIKCQIK</sequence>
<dbReference type="InterPro" id="IPR002083">
    <property type="entry name" value="MATH/TRAF_dom"/>
</dbReference>
<keyword evidence="2" id="KW-1185">Reference proteome</keyword>
<evidence type="ECO:0000259" key="1">
    <source>
        <dbReference type="PROSITE" id="PS50144"/>
    </source>
</evidence>
<dbReference type="PROSITE" id="PS50144">
    <property type="entry name" value="MATH"/>
    <property type="match status" value="1"/>
</dbReference>
<evidence type="ECO:0000313" key="3">
    <source>
        <dbReference type="RefSeq" id="XP_065659027.1"/>
    </source>
</evidence>
<dbReference type="InterPro" id="IPR049342">
    <property type="entry name" value="TRAF1-6_MATH_dom"/>
</dbReference>
<dbReference type="Pfam" id="PF21355">
    <property type="entry name" value="TRAF-mep_MATH"/>
    <property type="match status" value="1"/>
</dbReference>
<dbReference type="GeneID" id="136083552"/>
<gene>
    <name evidence="3" type="primary">LOC136083552</name>
</gene>
<dbReference type="SUPFAM" id="SSF49599">
    <property type="entry name" value="TRAF domain-like"/>
    <property type="match status" value="1"/>
</dbReference>
<reference evidence="3" key="1">
    <citation type="submission" date="2025-08" db="UniProtKB">
        <authorList>
            <consortium name="RefSeq"/>
        </authorList>
    </citation>
    <scope>IDENTIFICATION</scope>
</reference>
<evidence type="ECO:0000313" key="2">
    <source>
        <dbReference type="Proteomes" id="UP001652625"/>
    </source>
</evidence>
<dbReference type="RefSeq" id="XP_065659027.1">
    <property type="nucleotide sequence ID" value="XM_065802955.1"/>
</dbReference>